<protein>
    <submittedName>
        <fullName evidence="1">Uncharacterized protein</fullName>
    </submittedName>
</protein>
<feature type="non-terminal residue" evidence="1">
    <location>
        <position position="662"/>
    </location>
</feature>
<reference evidence="1" key="1">
    <citation type="journal article" date="2015" name="Nature">
        <title>Complex archaea that bridge the gap between prokaryotes and eukaryotes.</title>
        <authorList>
            <person name="Spang A."/>
            <person name="Saw J.H."/>
            <person name="Jorgensen S.L."/>
            <person name="Zaremba-Niedzwiedzka K."/>
            <person name="Martijn J."/>
            <person name="Lind A.E."/>
            <person name="van Eijk R."/>
            <person name="Schleper C."/>
            <person name="Guy L."/>
            <person name="Ettema T.J."/>
        </authorList>
    </citation>
    <scope>NUCLEOTIDE SEQUENCE</scope>
</reference>
<organism evidence="1">
    <name type="scientific">marine sediment metagenome</name>
    <dbReference type="NCBI Taxonomy" id="412755"/>
    <lineage>
        <taxon>unclassified sequences</taxon>
        <taxon>metagenomes</taxon>
        <taxon>ecological metagenomes</taxon>
    </lineage>
</organism>
<dbReference type="SUPFAM" id="SSF48371">
    <property type="entry name" value="ARM repeat"/>
    <property type="match status" value="1"/>
</dbReference>
<dbReference type="EMBL" id="LAZR01026750">
    <property type="protein sequence ID" value="KKL67786.1"/>
    <property type="molecule type" value="Genomic_DNA"/>
</dbReference>
<evidence type="ECO:0000313" key="1">
    <source>
        <dbReference type="EMBL" id="KKL67786.1"/>
    </source>
</evidence>
<dbReference type="InterPro" id="IPR016024">
    <property type="entry name" value="ARM-type_fold"/>
</dbReference>
<proteinExistence type="predicted"/>
<name>A0A0F9ENH3_9ZZZZ</name>
<accession>A0A0F9ENH3</accession>
<gene>
    <name evidence="1" type="ORF">LCGC14_2131500</name>
</gene>
<comment type="caution">
    <text evidence="1">The sequence shown here is derived from an EMBL/GenBank/DDBJ whole genome shotgun (WGS) entry which is preliminary data.</text>
</comment>
<dbReference type="AlphaFoldDB" id="A0A0F9ENH3"/>
<feature type="non-terminal residue" evidence="1">
    <location>
        <position position="1"/>
    </location>
</feature>
<sequence length="662" mass="73256">FKGNAQPPTSFAEQEAAGAPDNAANAGIAAAIDADDLVHVVYQFKDVAAHGAAPRVKYAQFRTVDHATTQDDWVLIDENVATLANGGAFSSFAISSIAIDANDIPHVAWTELITNMGTAFQTLFYTNRIGGSWLTPVEIDGRSSSIRIERYEITFANNSSSVIVPQISANDRTNQTLKAYLGNALDASSFTIFTVESSQRSFMKPSIACSSDRSKTYITSVDINSDLRIHEHDNTSSWTTGWTSTTIDSTKNYLAVTGLAIKGDDDRYVFAADDDVDDLVLWYNRGAGYVETVIQSDGANQYDEPTVRWSTYVFNEPEFLDYVWEDVTNQDLLWNNFKVGELTHTTDSFLAVSGATVVTETHTTDSVLKKLDNILTHTTDSILKKLDNLLTHTTDSILKKIDIRTHTTDSVLKKLDNLITHDTDSVLKKLDNLLTHTTDSFLVMVVTLTHTTDSVLKKLDNTITHNTDSVLKKLDNLLTHDTDSVLKKLDNLLTHTTDSLLVAAATVVTETHTTDSVLKKLDNLLTHTTDSVLKKLDNLLTHTTDSVLKKLDNLRTHTTDSVLKQLDNTLTHNTDSVLKKLDNLVTHTTDSVLKRLDNLLTHTTDSFLFKIVILTHSTDSVLKKLDNLITHTTDSLLKKIDTRTHTTDSVVKKLDNSVSHTT</sequence>